<sequence length="316" mass="34813">MEHRPLGQSGLLVSAIGLGCNNFGGMIAGMDIARARSVIDAALDSGITFLDTADSYGADGGSEKVLGEVLGARRQDVILATKFASPMNREKSARYDGSRRYIMRAVEASLARLRTDWIDLYQYHFPDPQTPREETLRALEDLVRQGKVRYVGCSNFPAWQLVDAAWISRTEGLPRLLSTQAEYNLLSRDVEQSLFPALRSTGMSFLPYFPLASGLLTGKYRKGAELPKGTRMDLSYFKGGLTEERLDKIERLIAFAEARGRTMLELAFAWLLAQPLVASVIAGATSPEQVRANAAASDWRLTAEELAEIDALKLTE</sequence>
<dbReference type="GO" id="GO:0005829">
    <property type="term" value="C:cytosol"/>
    <property type="evidence" value="ECO:0007669"/>
    <property type="project" value="TreeGrafter"/>
</dbReference>
<proteinExistence type="predicted"/>
<dbReference type="Proteomes" id="UP000249185">
    <property type="component" value="Unassembled WGS sequence"/>
</dbReference>
<accession>A0A2W5MYU1</accession>
<organism evidence="3 4">
    <name type="scientific">Rhodovulum sulfidophilum</name>
    <name type="common">Rhodobacter sulfidophilus</name>
    <dbReference type="NCBI Taxonomy" id="35806"/>
    <lineage>
        <taxon>Bacteria</taxon>
        <taxon>Pseudomonadati</taxon>
        <taxon>Pseudomonadota</taxon>
        <taxon>Alphaproteobacteria</taxon>
        <taxon>Rhodobacterales</taxon>
        <taxon>Paracoccaceae</taxon>
        <taxon>Rhodovulum</taxon>
    </lineage>
</organism>
<dbReference type="InterPro" id="IPR050523">
    <property type="entry name" value="AKR_Detox_Biosynth"/>
</dbReference>
<dbReference type="SUPFAM" id="SSF51430">
    <property type="entry name" value="NAD(P)-linked oxidoreductase"/>
    <property type="match status" value="1"/>
</dbReference>
<protein>
    <submittedName>
        <fullName evidence="3">Aldo/keto reductase</fullName>
    </submittedName>
</protein>
<feature type="domain" description="NADP-dependent oxidoreductase" evidence="2">
    <location>
        <begin position="15"/>
        <end position="312"/>
    </location>
</feature>
<dbReference type="FunFam" id="3.20.20.100:FF:000004">
    <property type="entry name" value="Oxidoreductase, aldo/keto reductase"/>
    <property type="match status" value="1"/>
</dbReference>
<evidence type="ECO:0000256" key="1">
    <source>
        <dbReference type="ARBA" id="ARBA00023002"/>
    </source>
</evidence>
<dbReference type="EMBL" id="QFPW01000025">
    <property type="protein sequence ID" value="PZQ46422.1"/>
    <property type="molecule type" value="Genomic_DNA"/>
</dbReference>
<name>A0A2W5MYU1_RHOSU</name>
<dbReference type="Pfam" id="PF00248">
    <property type="entry name" value="Aldo_ket_red"/>
    <property type="match status" value="1"/>
</dbReference>
<dbReference type="PRINTS" id="PR00069">
    <property type="entry name" value="ALDKETRDTASE"/>
</dbReference>
<keyword evidence="1" id="KW-0560">Oxidoreductase</keyword>
<dbReference type="PROSITE" id="PS51257">
    <property type="entry name" value="PROKAR_LIPOPROTEIN"/>
    <property type="match status" value="1"/>
</dbReference>
<evidence type="ECO:0000313" key="4">
    <source>
        <dbReference type="Proteomes" id="UP000249185"/>
    </source>
</evidence>
<evidence type="ECO:0000259" key="2">
    <source>
        <dbReference type="Pfam" id="PF00248"/>
    </source>
</evidence>
<evidence type="ECO:0000313" key="3">
    <source>
        <dbReference type="EMBL" id="PZQ46422.1"/>
    </source>
</evidence>
<dbReference type="InterPro" id="IPR020471">
    <property type="entry name" value="AKR"/>
</dbReference>
<reference evidence="3 4" key="1">
    <citation type="submission" date="2017-08" db="EMBL/GenBank/DDBJ databases">
        <title>Infants hospitalized years apart are colonized by the same room-sourced microbial strains.</title>
        <authorList>
            <person name="Brooks B."/>
            <person name="Olm M.R."/>
            <person name="Firek B.A."/>
            <person name="Baker R."/>
            <person name="Thomas B.C."/>
            <person name="Morowitz M.J."/>
            <person name="Banfield J.F."/>
        </authorList>
    </citation>
    <scope>NUCLEOTIDE SEQUENCE [LARGE SCALE GENOMIC DNA]</scope>
    <source>
        <strain evidence="3">S2_005_002_R2_34</strain>
    </source>
</reference>
<dbReference type="InterPro" id="IPR036812">
    <property type="entry name" value="NAD(P)_OxRdtase_dom_sf"/>
</dbReference>
<dbReference type="AlphaFoldDB" id="A0A2W5MYU1"/>
<dbReference type="Gene3D" id="3.20.20.100">
    <property type="entry name" value="NADP-dependent oxidoreductase domain"/>
    <property type="match status" value="1"/>
</dbReference>
<gene>
    <name evidence="3" type="ORF">DI556_20195</name>
</gene>
<dbReference type="GO" id="GO:0016491">
    <property type="term" value="F:oxidoreductase activity"/>
    <property type="evidence" value="ECO:0007669"/>
    <property type="project" value="UniProtKB-KW"/>
</dbReference>
<comment type="caution">
    <text evidence="3">The sequence shown here is derived from an EMBL/GenBank/DDBJ whole genome shotgun (WGS) entry which is preliminary data.</text>
</comment>
<dbReference type="PANTHER" id="PTHR43364">
    <property type="entry name" value="NADH-SPECIFIC METHYLGLYOXAL REDUCTASE-RELATED"/>
    <property type="match status" value="1"/>
</dbReference>
<dbReference type="InterPro" id="IPR023210">
    <property type="entry name" value="NADP_OxRdtase_dom"/>
</dbReference>
<dbReference type="PANTHER" id="PTHR43364:SF4">
    <property type="entry name" value="NAD(P)-LINKED OXIDOREDUCTASE SUPERFAMILY PROTEIN"/>
    <property type="match status" value="1"/>
</dbReference>